<name>A0A8H6JKW1_9PEZI</name>
<accession>A0A8H6JKW1</accession>
<gene>
    <name evidence="2" type="ORF">CPLU01_14254</name>
</gene>
<feature type="compositionally biased region" description="Acidic residues" evidence="1">
    <location>
        <begin position="18"/>
        <end position="28"/>
    </location>
</feature>
<protein>
    <submittedName>
        <fullName evidence="2">Uncharacterized protein</fullName>
    </submittedName>
</protein>
<keyword evidence="3" id="KW-1185">Reference proteome</keyword>
<dbReference type="AlphaFoldDB" id="A0A8H6JKW1"/>
<dbReference type="Proteomes" id="UP000654918">
    <property type="component" value="Unassembled WGS sequence"/>
</dbReference>
<evidence type="ECO:0000256" key="1">
    <source>
        <dbReference type="SAM" id="MobiDB-lite"/>
    </source>
</evidence>
<proteinExistence type="predicted"/>
<sequence>MPATRERGRRSASRYAEADTEGTADPEPETMVTRGVKVVRQTFHAVWRTISDYIDYDATFATDCNTGQRNLAYYFFLDALREAPGAADKRNCVVAPWLAKEIVKASLYPWCPVQQRRPALWSPRRPSWSRSVFRPSFFISLLRALYWLQYAEMLEYARFVDCIDGFTLHSEDSIPLYTEFCDMLFLRLKTILRLTPWVATPNRLSELWRSTLGRGHVTVTPVLGALSEQYSRTFHFEQFLLHTLAGNWYSRFGNKNLAGSSYQDFLETSLTRENVQIVIDAIKEEPTDLDDDIFTEI</sequence>
<feature type="region of interest" description="Disordered" evidence="1">
    <location>
        <begin position="1"/>
        <end position="29"/>
    </location>
</feature>
<comment type="caution">
    <text evidence="2">The sequence shown here is derived from an EMBL/GenBank/DDBJ whole genome shotgun (WGS) entry which is preliminary data.</text>
</comment>
<evidence type="ECO:0000313" key="2">
    <source>
        <dbReference type="EMBL" id="KAF6815007.1"/>
    </source>
</evidence>
<organism evidence="2 3">
    <name type="scientific">Colletotrichum plurivorum</name>
    <dbReference type="NCBI Taxonomy" id="2175906"/>
    <lineage>
        <taxon>Eukaryota</taxon>
        <taxon>Fungi</taxon>
        <taxon>Dikarya</taxon>
        <taxon>Ascomycota</taxon>
        <taxon>Pezizomycotina</taxon>
        <taxon>Sordariomycetes</taxon>
        <taxon>Hypocreomycetidae</taxon>
        <taxon>Glomerellales</taxon>
        <taxon>Glomerellaceae</taxon>
        <taxon>Colletotrichum</taxon>
        <taxon>Colletotrichum orchidearum species complex</taxon>
    </lineage>
</organism>
<dbReference type="EMBL" id="WIGO01000367">
    <property type="protein sequence ID" value="KAF6815007.1"/>
    <property type="molecule type" value="Genomic_DNA"/>
</dbReference>
<reference evidence="2" key="1">
    <citation type="journal article" date="2020" name="Phytopathology">
        <title>Genome Sequence Resources of Colletotrichum truncatum, C. plurivorum, C. musicola, and C. sojae: Four Species Pathogenic to Soybean (Glycine max).</title>
        <authorList>
            <person name="Rogerio F."/>
            <person name="Boufleur T.R."/>
            <person name="Ciampi-Guillardi M."/>
            <person name="Sukno S.A."/>
            <person name="Thon M.R."/>
            <person name="Massola Junior N.S."/>
            <person name="Baroncelli R."/>
        </authorList>
    </citation>
    <scope>NUCLEOTIDE SEQUENCE</scope>
    <source>
        <strain evidence="2">LFN00145</strain>
    </source>
</reference>
<evidence type="ECO:0000313" key="3">
    <source>
        <dbReference type="Proteomes" id="UP000654918"/>
    </source>
</evidence>